<evidence type="ECO:0008006" key="5">
    <source>
        <dbReference type="Google" id="ProtNLM"/>
    </source>
</evidence>
<dbReference type="KEGG" id="alq:C7Y71_008475"/>
<reference evidence="3 4" key="1">
    <citation type="submission" date="2018-11" db="EMBL/GenBank/DDBJ databases">
        <authorList>
            <person name="Na S.W."/>
            <person name="Baik M."/>
        </authorList>
    </citation>
    <scope>NUCLEOTIDE SEQUENCE [LARGE SCALE GENOMIC DNA]</scope>
    <source>
        <strain evidence="3 4">E39</strain>
    </source>
</reference>
<protein>
    <recommendedName>
        <fullName evidence="5">AlgX/AlgJ SGNH hydrolase-like domain-containing protein</fullName>
    </recommendedName>
</protein>
<dbReference type="OrthoDB" id="175771at2"/>
<dbReference type="Pfam" id="PF14286">
    <property type="entry name" value="DHHW"/>
    <property type="match status" value="1"/>
</dbReference>
<accession>A0A5P8E7Y5</accession>
<evidence type="ECO:0000313" key="4">
    <source>
        <dbReference type="Proteomes" id="UP000249375"/>
    </source>
</evidence>
<dbReference type="Proteomes" id="UP000249375">
    <property type="component" value="Chromosome"/>
</dbReference>
<evidence type="ECO:0000256" key="2">
    <source>
        <dbReference type="SAM" id="Phobius"/>
    </source>
</evidence>
<keyword evidence="4" id="KW-1185">Reference proteome</keyword>
<feature type="compositionally biased region" description="Basic and acidic residues" evidence="1">
    <location>
        <begin position="445"/>
        <end position="456"/>
    </location>
</feature>
<organism evidence="3 4">
    <name type="scientific">Pseudoprevotella muciniphila</name>
    <dbReference type="NCBI Taxonomy" id="2133944"/>
    <lineage>
        <taxon>Bacteria</taxon>
        <taxon>Pseudomonadati</taxon>
        <taxon>Bacteroidota</taxon>
        <taxon>Bacteroidia</taxon>
        <taxon>Bacteroidales</taxon>
        <taxon>Prevotellaceae</taxon>
        <taxon>Pseudoprevotella</taxon>
    </lineage>
</organism>
<evidence type="ECO:0000313" key="3">
    <source>
        <dbReference type="EMBL" id="QFQ13052.1"/>
    </source>
</evidence>
<keyword evidence="2" id="KW-0472">Membrane</keyword>
<feature type="transmembrane region" description="Helical" evidence="2">
    <location>
        <begin position="6"/>
        <end position="25"/>
    </location>
</feature>
<dbReference type="InterPro" id="IPR025945">
    <property type="entry name" value="DHHW"/>
</dbReference>
<keyword evidence="2" id="KW-0812">Transmembrane</keyword>
<name>A0A5P8E7Y5_9BACT</name>
<feature type="region of interest" description="Disordered" evidence="1">
    <location>
        <begin position="440"/>
        <end position="522"/>
    </location>
</feature>
<dbReference type="EMBL" id="CP033459">
    <property type="protein sequence ID" value="QFQ13052.1"/>
    <property type="molecule type" value="Genomic_DNA"/>
</dbReference>
<keyword evidence="2" id="KW-1133">Transmembrane helix</keyword>
<gene>
    <name evidence="3" type="ORF">C7Y71_008475</name>
</gene>
<feature type="compositionally biased region" description="Basic and acidic residues" evidence="1">
    <location>
        <begin position="480"/>
        <end position="500"/>
    </location>
</feature>
<dbReference type="RefSeq" id="WP_111899210.1">
    <property type="nucleotide sequence ID" value="NZ_CP033459.1"/>
</dbReference>
<dbReference type="AlphaFoldDB" id="A0A5P8E7Y5"/>
<evidence type="ECO:0000256" key="1">
    <source>
        <dbReference type="SAM" id="MobiDB-lite"/>
    </source>
</evidence>
<sequence>MKGSSIYTGLVMTAFAGLTIVFTTFPRSSFSQLEKRDLAELPDFSVDKLTKGHYTDSVSKWFSDTEPFRDKFLQLSMEIKNHLGLPKDENSVSFHAEAGSADPESAILDDDNREVGEYTNNVTRDEKAKVASRGIIIVGSGPNVRALQAYGGEATGGSRYAEAANTYKRTFGDRVNVYCMVIPTATAYYCPEQAKKLTKPQNLTINNIYSLLDPDVKAVDIYTPLGQHANEDIYLRTDHHWAPLGAFYAAQQFAKVAGVPFKSLDSYDRHVVHGYVGSMYGYSKDIAVKNAPEDFVYWTPRDIDYNTTYINYTVDKDYKVTAESSPRTGAFFFKYPDGSGGAYCTFMGGDTKIAQIRTGTKNGRRLIILKDSYGNALPGYLFYSFEEIHVIDNRYFTKNMKKYVEDNHITDILFANGIFRAYSPNICDVYTRFLNQNGAITPQNETDKPQEKKQDSNAKNAAGKGAEKNQKTAKQVKPKTNAEKPKKAENAAHATKKDDTPPAGKAPEAEKSVSSGRAHSSK</sequence>
<feature type="compositionally biased region" description="Polar residues" evidence="1">
    <location>
        <begin position="512"/>
        <end position="522"/>
    </location>
</feature>
<proteinExistence type="predicted"/>